<accession>A0AAV4VM21</accession>
<evidence type="ECO:0000256" key="1">
    <source>
        <dbReference type="SAM" id="Phobius"/>
    </source>
</evidence>
<dbReference type="EMBL" id="BPLR01014804">
    <property type="protein sequence ID" value="GIY71407.1"/>
    <property type="molecule type" value="Genomic_DNA"/>
</dbReference>
<reference evidence="2 3" key="1">
    <citation type="submission" date="2021-06" db="EMBL/GenBank/DDBJ databases">
        <title>Caerostris extrusa draft genome.</title>
        <authorList>
            <person name="Kono N."/>
            <person name="Arakawa K."/>
        </authorList>
    </citation>
    <scope>NUCLEOTIDE SEQUENCE [LARGE SCALE GENOMIC DNA]</scope>
</reference>
<gene>
    <name evidence="2" type="ORF">CEXT_29071</name>
</gene>
<feature type="transmembrane region" description="Helical" evidence="1">
    <location>
        <begin position="36"/>
        <end position="57"/>
    </location>
</feature>
<keyword evidence="3" id="KW-1185">Reference proteome</keyword>
<proteinExistence type="predicted"/>
<evidence type="ECO:0000313" key="3">
    <source>
        <dbReference type="Proteomes" id="UP001054945"/>
    </source>
</evidence>
<protein>
    <submittedName>
        <fullName evidence="2">Uncharacterized protein</fullName>
    </submittedName>
</protein>
<dbReference type="AlphaFoldDB" id="A0AAV4VM21"/>
<keyword evidence="1" id="KW-0472">Membrane</keyword>
<keyword evidence="1" id="KW-0812">Transmembrane</keyword>
<name>A0AAV4VM21_CAEEX</name>
<evidence type="ECO:0000313" key="2">
    <source>
        <dbReference type="EMBL" id="GIY71407.1"/>
    </source>
</evidence>
<dbReference type="Proteomes" id="UP001054945">
    <property type="component" value="Unassembled WGS sequence"/>
</dbReference>
<comment type="caution">
    <text evidence="2">The sequence shown here is derived from an EMBL/GenBank/DDBJ whole genome shotgun (WGS) entry which is preliminary data.</text>
</comment>
<sequence>MVCSLSSVSLRMILLIMEFLTSHLRIGELGVITQSITLYISLIYFFSVVFVFKHIVYEAPLDSGIDLIVRINIAAIKIWEHSVSLNLSEIQCNRRDSGLHQCE</sequence>
<keyword evidence="1" id="KW-1133">Transmembrane helix</keyword>
<organism evidence="2 3">
    <name type="scientific">Caerostris extrusa</name>
    <name type="common">Bark spider</name>
    <name type="synonym">Caerostris bankana</name>
    <dbReference type="NCBI Taxonomy" id="172846"/>
    <lineage>
        <taxon>Eukaryota</taxon>
        <taxon>Metazoa</taxon>
        <taxon>Ecdysozoa</taxon>
        <taxon>Arthropoda</taxon>
        <taxon>Chelicerata</taxon>
        <taxon>Arachnida</taxon>
        <taxon>Araneae</taxon>
        <taxon>Araneomorphae</taxon>
        <taxon>Entelegynae</taxon>
        <taxon>Araneoidea</taxon>
        <taxon>Araneidae</taxon>
        <taxon>Caerostris</taxon>
    </lineage>
</organism>